<evidence type="ECO:0000313" key="1">
    <source>
        <dbReference type="EMBL" id="KKN17737.1"/>
    </source>
</evidence>
<accession>A0A0F9P015</accession>
<sequence>MTTYNIPSDNPGTPVILGSETVSGEQLSRVVLIDGATRPTFALVQDREAIGNFNATGSWSVLSTDTTTLATSAEHVFGTNSLSFAKVNGAANTVIGGIQDTITSIDLSRFGPAAGVEVMMQVSSVANVDKAFVRLGTDSSNYNEWRIDDADITAGVWTFKRILLSASENVVGNGWDSSAVTYIAVGTRHDVETDALAAILFDSVFMIGAQMTVT</sequence>
<proteinExistence type="predicted"/>
<organism evidence="1">
    <name type="scientific">marine sediment metagenome</name>
    <dbReference type="NCBI Taxonomy" id="412755"/>
    <lineage>
        <taxon>unclassified sequences</taxon>
        <taxon>metagenomes</taxon>
        <taxon>ecological metagenomes</taxon>
    </lineage>
</organism>
<dbReference type="AlphaFoldDB" id="A0A0F9P015"/>
<comment type="caution">
    <text evidence="1">The sequence shown here is derived from an EMBL/GenBank/DDBJ whole genome shotgun (WGS) entry which is preliminary data.</text>
</comment>
<name>A0A0F9P015_9ZZZZ</name>
<gene>
    <name evidence="1" type="ORF">LCGC14_0962750</name>
</gene>
<protein>
    <submittedName>
        <fullName evidence="1">Uncharacterized protein</fullName>
    </submittedName>
</protein>
<reference evidence="1" key="1">
    <citation type="journal article" date="2015" name="Nature">
        <title>Complex archaea that bridge the gap between prokaryotes and eukaryotes.</title>
        <authorList>
            <person name="Spang A."/>
            <person name="Saw J.H."/>
            <person name="Jorgensen S.L."/>
            <person name="Zaremba-Niedzwiedzka K."/>
            <person name="Martijn J."/>
            <person name="Lind A.E."/>
            <person name="van Eijk R."/>
            <person name="Schleper C."/>
            <person name="Guy L."/>
            <person name="Ettema T.J."/>
        </authorList>
    </citation>
    <scope>NUCLEOTIDE SEQUENCE</scope>
</reference>
<dbReference type="EMBL" id="LAZR01003493">
    <property type="protein sequence ID" value="KKN17737.1"/>
    <property type="molecule type" value="Genomic_DNA"/>
</dbReference>